<proteinExistence type="predicted"/>
<evidence type="ECO:0000256" key="1">
    <source>
        <dbReference type="SAM" id="MobiDB-lite"/>
    </source>
</evidence>
<evidence type="ECO:0000313" key="2">
    <source>
        <dbReference type="EMBL" id="GEO41828.1"/>
    </source>
</evidence>
<evidence type="ECO:0000313" key="3">
    <source>
        <dbReference type="Proteomes" id="UP000321523"/>
    </source>
</evidence>
<feature type="region of interest" description="Disordered" evidence="1">
    <location>
        <begin position="1"/>
        <end position="23"/>
    </location>
</feature>
<accession>A0A512DZB9</accession>
<protein>
    <submittedName>
        <fullName evidence="2">Uncharacterized protein</fullName>
    </submittedName>
</protein>
<reference evidence="2 3" key="1">
    <citation type="submission" date="2019-07" db="EMBL/GenBank/DDBJ databases">
        <title>Whole genome shotgun sequence of Skermanella aerolata NBRC 106429.</title>
        <authorList>
            <person name="Hosoyama A."/>
            <person name="Uohara A."/>
            <person name="Ohji S."/>
            <person name="Ichikawa N."/>
        </authorList>
    </citation>
    <scope>NUCLEOTIDE SEQUENCE [LARGE SCALE GENOMIC DNA]</scope>
    <source>
        <strain evidence="2 3">NBRC 106429</strain>
    </source>
</reference>
<name>A0A512DZB9_9PROT</name>
<dbReference type="Proteomes" id="UP000321523">
    <property type="component" value="Unassembled WGS sequence"/>
</dbReference>
<keyword evidence="3" id="KW-1185">Reference proteome</keyword>
<dbReference type="AlphaFoldDB" id="A0A512DZB9"/>
<sequence length="143" mass="16073">MTLIAEHSTAAENRAKRPRANRHVGRRAREILIGEEQDAWIEQQMAGKWSRNAIIEQCINIAMGKVDAAVDQSDAVAATLANMRADLDKLAHQLRMTLAILNFDTRLRYLPPEQRPTCYADHARQVSETVQRMSQGARHGSAE</sequence>
<gene>
    <name evidence="2" type="ORF">SAE02_59760</name>
</gene>
<dbReference type="RefSeq" id="WP_044436845.1">
    <property type="nucleotide sequence ID" value="NZ_BJYZ01000032.1"/>
</dbReference>
<comment type="caution">
    <text evidence="2">The sequence shown here is derived from an EMBL/GenBank/DDBJ whole genome shotgun (WGS) entry which is preliminary data.</text>
</comment>
<organism evidence="2 3">
    <name type="scientific">Skermanella aerolata</name>
    <dbReference type="NCBI Taxonomy" id="393310"/>
    <lineage>
        <taxon>Bacteria</taxon>
        <taxon>Pseudomonadati</taxon>
        <taxon>Pseudomonadota</taxon>
        <taxon>Alphaproteobacteria</taxon>
        <taxon>Rhodospirillales</taxon>
        <taxon>Azospirillaceae</taxon>
        <taxon>Skermanella</taxon>
    </lineage>
</organism>
<dbReference type="EMBL" id="BJYZ01000032">
    <property type="protein sequence ID" value="GEO41828.1"/>
    <property type="molecule type" value="Genomic_DNA"/>
</dbReference>